<evidence type="ECO:0000313" key="2">
    <source>
        <dbReference type="EMBL" id="EJK77099.1"/>
    </source>
</evidence>
<accession>K0TJ31</accession>
<gene>
    <name evidence="2" type="ORF">THAOC_01092</name>
</gene>
<keyword evidence="1" id="KW-0472">Membrane</keyword>
<dbReference type="Proteomes" id="UP000266841">
    <property type="component" value="Unassembled WGS sequence"/>
</dbReference>
<feature type="transmembrane region" description="Helical" evidence="1">
    <location>
        <begin position="258"/>
        <end position="278"/>
    </location>
</feature>
<reference evidence="2 3" key="1">
    <citation type="journal article" date="2012" name="Genome Biol.">
        <title>Genome and low-iron response of an oceanic diatom adapted to chronic iron limitation.</title>
        <authorList>
            <person name="Lommer M."/>
            <person name="Specht M."/>
            <person name="Roy A.S."/>
            <person name="Kraemer L."/>
            <person name="Andreson R."/>
            <person name="Gutowska M.A."/>
            <person name="Wolf J."/>
            <person name="Bergner S.V."/>
            <person name="Schilhabel M.B."/>
            <person name="Klostermeier U.C."/>
            <person name="Beiko R.G."/>
            <person name="Rosenstiel P."/>
            <person name="Hippler M."/>
            <person name="Laroche J."/>
        </authorList>
    </citation>
    <scope>NUCLEOTIDE SEQUENCE [LARGE SCALE GENOMIC DNA]</scope>
    <source>
        <strain evidence="2 3">CCMP1005</strain>
    </source>
</reference>
<keyword evidence="3" id="KW-1185">Reference proteome</keyword>
<protein>
    <submittedName>
        <fullName evidence="2">Uncharacterized protein</fullName>
    </submittedName>
</protein>
<evidence type="ECO:0000313" key="3">
    <source>
        <dbReference type="Proteomes" id="UP000266841"/>
    </source>
</evidence>
<sequence length="292" mass="32365">MNIMLSAMLCKEKTRRRRRSQEGQLFLLSPKAHAASTALWFALFGLLSFEPVGKFAHSGLSMLPCASWDPIKFHPLGALNWAAHAVLFAFALELPGSFFSLMRKSDDAKEKRAYRGFFLAYSLAYAHSIMTTMSHAFIESNEPLEEVLHNVFLGLLRTFIFGTGLSVKLGPWALLPVFVGVNLGTVGYSTWTGRGLATYTIYKHLASKELPSTFKYLFVALNVTPVMVGKIWQALLKELFGDNVPELLVMKEKIHSDVAHLLVAVVMTVISGGMALSLNRKVSASDDDVMEM</sequence>
<evidence type="ECO:0000256" key="1">
    <source>
        <dbReference type="SAM" id="Phobius"/>
    </source>
</evidence>
<feature type="transmembrane region" description="Helical" evidence="1">
    <location>
        <begin position="81"/>
        <end position="101"/>
    </location>
</feature>
<keyword evidence="1" id="KW-0812">Transmembrane</keyword>
<feature type="transmembrane region" description="Helical" evidence="1">
    <location>
        <begin position="172"/>
        <end position="193"/>
    </location>
</feature>
<feature type="transmembrane region" description="Helical" evidence="1">
    <location>
        <begin position="214"/>
        <end position="235"/>
    </location>
</feature>
<dbReference type="EMBL" id="AGNL01001329">
    <property type="protein sequence ID" value="EJK77099.1"/>
    <property type="molecule type" value="Genomic_DNA"/>
</dbReference>
<feature type="transmembrane region" description="Helical" evidence="1">
    <location>
        <begin position="113"/>
        <end position="138"/>
    </location>
</feature>
<comment type="caution">
    <text evidence="2">The sequence shown here is derived from an EMBL/GenBank/DDBJ whole genome shotgun (WGS) entry which is preliminary data.</text>
</comment>
<name>K0TJ31_THAOC</name>
<organism evidence="2 3">
    <name type="scientific">Thalassiosira oceanica</name>
    <name type="common">Marine diatom</name>
    <dbReference type="NCBI Taxonomy" id="159749"/>
    <lineage>
        <taxon>Eukaryota</taxon>
        <taxon>Sar</taxon>
        <taxon>Stramenopiles</taxon>
        <taxon>Ochrophyta</taxon>
        <taxon>Bacillariophyta</taxon>
        <taxon>Coscinodiscophyceae</taxon>
        <taxon>Thalassiosirophycidae</taxon>
        <taxon>Thalassiosirales</taxon>
        <taxon>Thalassiosiraceae</taxon>
        <taxon>Thalassiosira</taxon>
    </lineage>
</organism>
<proteinExistence type="predicted"/>
<keyword evidence="1" id="KW-1133">Transmembrane helix</keyword>
<dbReference type="AlphaFoldDB" id="K0TJ31"/>